<gene>
    <name evidence="2" type="ORF">ACFPFU_25040</name>
</gene>
<evidence type="ECO:0000313" key="3">
    <source>
        <dbReference type="Proteomes" id="UP001595818"/>
    </source>
</evidence>
<dbReference type="EMBL" id="JBHSJJ010000026">
    <property type="protein sequence ID" value="MFC4874993.1"/>
    <property type="molecule type" value="Genomic_DNA"/>
</dbReference>
<dbReference type="SUPFAM" id="SSF46785">
    <property type="entry name" value="Winged helix' DNA-binding domain"/>
    <property type="match status" value="1"/>
</dbReference>
<dbReference type="Gene3D" id="1.10.10.10">
    <property type="entry name" value="Winged helix-like DNA-binding domain superfamily/Winged helix DNA-binding domain"/>
    <property type="match status" value="1"/>
</dbReference>
<organism evidence="2 3">
    <name type="scientific">Negadavirga shengliensis</name>
    <dbReference type="NCBI Taxonomy" id="1389218"/>
    <lineage>
        <taxon>Bacteria</taxon>
        <taxon>Pseudomonadati</taxon>
        <taxon>Bacteroidota</taxon>
        <taxon>Cytophagia</taxon>
        <taxon>Cytophagales</taxon>
        <taxon>Cyclobacteriaceae</taxon>
        <taxon>Negadavirga</taxon>
    </lineage>
</organism>
<dbReference type="PROSITE" id="PS51462">
    <property type="entry name" value="NUDIX"/>
    <property type="match status" value="1"/>
</dbReference>
<dbReference type="SUPFAM" id="SSF55811">
    <property type="entry name" value="Nudix"/>
    <property type="match status" value="1"/>
</dbReference>
<name>A0ABV9T991_9BACT</name>
<dbReference type="InterPro" id="IPR036390">
    <property type="entry name" value="WH_DNA-bd_sf"/>
</dbReference>
<dbReference type="Proteomes" id="UP001595818">
    <property type="component" value="Unassembled WGS sequence"/>
</dbReference>
<evidence type="ECO:0000313" key="2">
    <source>
        <dbReference type="EMBL" id="MFC4874993.1"/>
    </source>
</evidence>
<dbReference type="CDD" id="cd18873">
    <property type="entry name" value="NUDIX_NadM_like"/>
    <property type="match status" value="1"/>
</dbReference>
<dbReference type="InterPro" id="IPR036388">
    <property type="entry name" value="WH-like_DNA-bd_sf"/>
</dbReference>
<dbReference type="InterPro" id="IPR054105">
    <property type="entry name" value="WHD_NrtR"/>
</dbReference>
<dbReference type="RefSeq" id="WP_377069385.1">
    <property type="nucleotide sequence ID" value="NZ_JBHSJJ010000026.1"/>
</dbReference>
<dbReference type="Pfam" id="PF00293">
    <property type="entry name" value="NUDIX"/>
    <property type="match status" value="1"/>
</dbReference>
<keyword evidence="3" id="KW-1185">Reference proteome</keyword>
<protein>
    <submittedName>
        <fullName evidence="2">NUDIX domain-containing protein</fullName>
    </submittedName>
</protein>
<dbReference type="PANTHER" id="PTHR43736:SF4">
    <property type="entry name" value="SLR1690 PROTEIN"/>
    <property type="match status" value="1"/>
</dbReference>
<evidence type="ECO:0000259" key="1">
    <source>
        <dbReference type="PROSITE" id="PS51462"/>
    </source>
</evidence>
<feature type="domain" description="Nudix hydrolase" evidence="1">
    <location>
        <begin position="8"/>
        <end position="142"/>
    </location>
</feature>
<reference evidence="3" key="1">
    <citation type="journal article" date="2019" name="Int. J. Syst. Evol. Microbiol.">
        <title>The Global Catalogue of Microorganisms (GCM) 10K type strain sequencing project: providing services to taxonomists for standard genome sequencing and annotation.</title>
        <authorList>
            <consortium name="The Broad Institute Genomics Platform"/>
            <consortium name="The Broad Institute Genome Sequencing Center for Infectious Disease"/>
            <person name="Wu L."/>
            <person name="Ma J."/>
        </authorList>
    </citation>
    <scope>NUCLEOTIDE SEQUENCE [LARGE SCALE GENOMIC DNA]</scope>
    <source>
        <strain evidence="3">CGMCC 4.7466</strain>
    </source>
</reference>
<sequence length="238" mass="27816">MIKYSNQTRVLVAVDCIILGFDGSDYKLLLIQRGFAPEKEKWSLMGGFLQPDETLDNAANRILQRLTGLEDVYLEQMHTFSKPDRDPIERVIGVVYFALIDIKKYQQQINDDFHARWFAMKDLPGLIFDHEEMVQMALTKLRYKAALHPILFELLPEKFTLPQLQAMYEGLYETKIDKRNFTRKVLSSNILRKEDEKDKTGSKKGAYFYTIDEEQYKENFQTILKFIPKNEIPAASES</sequence>
<dbReference type="Gene3D" id="3.90.79.10">
    <property type="entry name" value="Nucleoside Triphosphate Pyrophosphohydrolase"/>
    <property type="match status" value="1"/>
</dbReference>
<dbReference type="InterPro" id="IPR000086">
    <property type="entry name" value="NUDIX_hydrolase_dom"/>
</dbReference>
<comment type="caution">
    <text evidence="2">The sequence shown here is derived from an EMBL/GenBank/DDBJ whole genome shotgun (WGS) entry which is preliminary data.</text>
</comment>
<accession>A0ABV9T991</accession>
<dbReference type="Pfam" id="PF21906">
    <property type="entry name" value="WHD_NrtR"/>
    <property type="match status" value="1"/>
</dbReference>
<dbReference type="InterPro" id="IPR015797">
    <property type="entry name" value="NUDIX_hydrolase-like_dom_sf"/>
</dbReference>
<proteinExistence type="predicted"/>
<dbReference type="PANTHER" id="PTHR43736">
    <property type="entry name" value="ADP-RIBOSE PYROPHOSPHATASE"/>
    <property type="match status" value="1"/>
</dbReference>